<accession>A0AA38W261</accession>
<comment type="similarity">
    <text evidence="2">Belongs to the major facilitator superfamily. TCR/Tet family.</text>
</comment>
<feature type="transmembrane region" description="Helical" evidence="6">
    <location>
        <begin position="188"/>
        <end position="208"/>
    </location>
</feature>
<evidence type="ECO:0000313" key="9">
    <source>
        <dbReference type="EMBL" id="KAJ9165753.1"/>
    </source>
</evidence>
<evidence type="ECO:0000256" key="7">
    <source>
        <dbReference type="SAM" id="SignalP"/>
    </source>
</evidence>
<feature type="transmembrane region" description="Helical" evidence="6">
    <location>
        <begin position="260"/>
        <end position="279"/>
    </location>
</feature>
<protein>
    <submittedName>
        <fullName evidence="9">MFS general substrate transporter</fullName>
    </submittedName>
</protein>
<evidence type="ECO:0000256" key="5">
    <source>
        <dbReference type="ARBA" id="ARBA00023136"/>
    </source>
</evidence>
<evidence type="ECO:0000256" key="1">
    <source>
        <dbReference type="ARBA" id="ARBA00004141"/>
    </source>
</evidence>
<name>A0AA38W261_9PEZI</name>
<evidence type="ECO:0000256" key="6">
    <source>
        <dbReference type="SAM" id="Phobius"/>
    </source>
</evidence>
<dbReference type="Proteomes" id="UP001174691">
    <property type="component" value="Unassembled WGS sequence"/>
</dbReference>
<evidence type="ECO:0000259" key="8">
    <source>
        <dbReference type="PROSITE" id="PS50850"/>
    </source>
</evidence>
<dbReference type="Gene3D" id="1.20.1250.20">
    <property type="entry name" value="MFS general substrate transporter like domains"/>
    <property type="match status" value="1"/>
</dbReference>
<evidence type="ECO:0000256" key="4">
    <source>
        <dbReference type="ARBA" id="ARBA00022989"/>
    </source>
</evidence>
<feature type="transmembrane region" description="Helical" evidence="6">
    <location>
        <begin position="322"/>
        <end position="342"/>
    </location>
</feature>
<dbReference type="Pfam" id="PF07690">
    <property type="entry name" value="MFS_1"/>
    <property type="match status" value="1"/>
</dbReference>
<dbReference type="InterPro" id="IPR020846">
    <property type="entry name" value="MFS_dom"/>
</dbReference>
<keyword evidence="10" id="KW-1185">Reference proteome</keyword>
<gene>
    <name evidence="9" type="ORF">NKR19_g4</name>
</gene>
<keyword evidence="3 6" id="KW-0812">Transmembrane</keyword>
<feature type="transmembrane region" description="Helical" evidence="6">
    <location>
        <begin position="122"/>
        <end position="143"/>
    </location>
</feature>
<feature type="transmembrane region" description="Helical" evidence="6">
    <location>
        <begin position="65"/>
        <end position="84"/>
    </location>
</feature>
<feature type="transmembrane region" description="Helical" evidence="6">
    <location>
        <begin position="33"/>
        <end position="53"/>
    </location>
</feature>
<feature type="signal peptide" evidence="7">
    <location>
        <begin position="1"/>
        <end position="20"/>
    </location>
</feature>
<dbReference type="InterPro" id="IPR036259">
    <property type="entry name" value="MFS_trans_sf"/>
</dbReference>
<sequence>MTPLCLSVLLSALDLTIVTPAIPVIVGSFQSTAGYVWIGSGFVLASTAATPVWGSVADIWGRKPIILGALSLFLLGSLICALAPEMGALVAGRVVQGLGASGMGTMVNVIICDTFSLRDRGLYLAVTSLVWAVGSAVGPVIGGSFTNRLDWRWCFWVNLPIGGVVFIVLLFFLRVPTPHTPVLAGLKAIDWTGSVLIVGSTLMILLALEFGDATYPWSSATVICLLTFGTVVVGIFILNEWKLAINPVIPLRLFGNRSSVASYAVFSCNFYVLIGLSYYLPLYSQSVLGADPLTSGVHLVPLIVSSSLSAACTGAFIQMTGVYLPLMYAAHALTILGAGLFINLEYGEGLTKLIVFEIITGVGVGMNMEPPLLAALAAATDLDNASVTATMGFLRSIATSIAIVLGGVIFQNRMNVNTFELALSVSPEVARNFSGERALASVEAITTLPIDQQTPVRMAYFRSMQAVWVMYVVVAGISLLATLFVRSYHLSADTKTVCLGVDRRTAVTQTITSEGPGTMELNSSPQHDHQA</sequence>
<feature type="transmembrane region" description="Helical" evidence="6">
    <location>
        <begin position="220"/>
        <end position="239"/>
    </location>
</feature>
<dbReference type="AlphaFoldDB" id="A0AA38W261"/>
<feature type="transmembrane region" description="Helical" evidence="6">
    <location>
        <begin position="392"/>
        <end position="410"/>
    </location>
</feature>
<evidence type="ECO:0000313" key="10">
    <source>
        <dbReference type="Proteomes" id="UP001174691"/>
    </source>
</evidence>
<dbReference type="SUPFAM" id="SSF103473">
    <property type="entry name" value="MFS general substrate transporter"/>
    <property type="match status" value="1"/>
</dbReference>
<dbReference type="PANTHER" id="PTHR23501:SF102">
    <property type="entry name" value="DRUG TRANSPORTER, PUTATIVE (AFU_ORTHOLOGUE AFUA_3G08530)-RELATED"/>
    <property type="match status" value="1"/>
</dbReference>
<feature type="transmembrane region" description="Helical" evidence="6">
    <location>
        <begin position="466"/>
        <end position="485"/>
    </location>
</feature>
<dbReference type="GO" id="GO:0022857">
    <property type="term" value="F:transmembrane transporter activity"/>
    <property type="evidence" value="ECO:0007669"/>
    <property type="project" value="InterPro"/>
</dbReference>
<keyword evidence="7" id="KW-0732">Signal</keyword>
<comment type="subcellular location">
    <subcellularLocation>
        <location evidence="1">Membrane</location>
        <topology evidence="1">Multi-pass membrane protein</topology>
    </subcellularLocation>
</comment>
<feature type="transmembrane region" description="Helical" evidence="6">
    <location>
        <begin position="299"/>
        <end position="317"/>
    </location>
</feature>
<keyword evidence="4 6" id="KW-1133">Transmembrane helix</keyword>
<dbReference type="PANTHER" id="PTHR23501">
    <property type="entry name" value="MAJOR FACILITATOR SUPERFAMILY"/>
    <property type="match status" value="1"/>
</dbReference>
<dbReference type="GO" id="GO:0005886">
    <property type="term" value="C:plasma membrane"/>
    <property type="evidence" value="ECO:0007669"/>
    <property type="project" value="TreeGrafter"/>
</dbReference>
<keyword evidence="5 6" id="KW-0472">Membrane</keyword>
<dbReference type="Gene3D" id="1.20.1720.10">
    <property type="entry name" value="Multidrug resistance protein D"/>
    <property type="match status" value="1"/>
</dbReference>
<feature type="domain" description="Major facilitator superfamily (MFS) profile" evidence="8">
    <location>
        <begin position="1"/>
        <end position="493"/>
    </location>
</feature>
<dbReference type="CDD" id="cd17502">
    <property type="entry name" value="MFS_Azr1_MDR_like"/>
    <property type="match status" value="1"/>
</dbReference>
<feature type="transmembrane region" description="Helical" evidence="6">
    <location>
        <begin position="90"/>
        <end position="110"/>
    </location>
</feature>
<feature type="transmembrane region" description="Helical" evidence="6">
    <location>
        <begin position="155"/>
        <end position="176"/>
    </location>
</feature>
<proteinExistence type="inferred from homology"/>
<comment type="caution">
    <text evidence="9">The sequence shown here is derived from an EMBL/GenBank/DDBJ whole genome shotgun (WGS) entry which is preliminary data.</text>
</comment>
<dbReference type="InterPro" id="IPR011701">
    <property type="entry name" value="MFS"/>
</dbReference>
<evidence type="ECO:0000256" key="2">
    <source>
        <dbReference type="ARBA" id="ARBA00007520"/>
    </source>
</evidence>
<organism evidence="9 10">
    <name type="scientific">Coniochaeta hoffmannii</name>
    <dbReference type="NCBI Taxonomy" id="91930"/>
    <lineage>
        <taxon>Eukaryota</taxon>
        <taxon>Fungi</taxon>
        <taxon>Dikarya</taxon>
        <taxon>Ascomycota</taxon>
        <taxon>Pezizomycotina</taxon>
        <taxon>Sordariomycetes</taxon>
        <taxon>Sordariomycetidae</taxon>
        <taxon>Coniochaetales</taxon>
        <taxon>Coniochaetaceae</taxon>
        <taxon>Coniochaeta</taxon>
    </lineage>
</organism>
<feature type="chain" id="PRO_5041260993" evidence="7">
    <location>
        <begin position="21"/>
        <end position="531"/>
    </location>
</feature>
<feature type="transmembrane region" description="Helical" evidence="6">
    <location>
        <begin position="354"/>
        <end position="380"/>
    </location>
</feature>
<dbReference type="FunFam" id="1.20.1720.10:FF:000014">
    <property type="entry name" value="MFS drug transporter, putative"/>
    <property type="match status" value="1"/>
</dbReference>
<dbReference type="EMBL" id="JANBVN010000001">
    <property type="protein sequence ID" value="KAJ9165753.1"/>
    <property type="molecule type" value="Genomic_DNA"/>
</dbReference>
<dbReference type="PROSITE" id="PS50850">
    <property type="entry name" value="MFS"/>
    <property type="match status" value="1"/>
</dbReference>
<reference evidence="9" key="1">
    <citation type="submission" date="2022-07" db="EMBL/GenBank/DDBJ databases">
        <title>Fungi with potential for degradation of polypropylene.</title>
        <authorList>
            <person name="Gostincar C."/>
        </authorList>
    </citation>
    <scope>NUCLEOTIDE SEQUENCE</scope>
    <source>
        <strain evidence="9">EXF-13287</strain>
    </source>
</reference>
<evidence type="ECO:0000256" key="3">
    <source>
        <dbReference type="ARBA" id="ARBA00022692"/>
    </source>
</evidence>
<dbReference type="PRINTS" id="PR01036">
    <property type="entry name" value="TCRTETB"/>
</dbReference>